<gene>
    <name evidence="4" type="ORF">ACFQE5_11755</name>
</gene>
<name>A0ABW1J334_9PSEU</name>
<keyword evidence="5" id="KW-1185">Reference proteome</keyword>
<evidence type="ECO:0000259" key="2">
    <source>
        <dbReference type="Pfam" id="PF25115"/>
    </source>
</evidence>
<evidence type="ECO:0000256" key="1">
    <source>
        <dbReference type="SAM" id="MobiDB-lite"/>
    </source>
</evidence>
<organism evidence="4 5">
    <name type="scientific">Pseudonocardia hispaniensis</name>
    <dbReference type="NCBI Taxonomy" id="904933"/>
    <lineage>
        <taxon>Bacteria</taxon>
        <taxon>Bacillati</taxon>
        <taxon>Actinomycetota</taxon>
        <taxon>Actinomycetes</taxon>
        <taxon>Pseudonocardiales</taxon>
        <taxon>Pseudonocardiaceae</taxon>
        <taxon>Pseudonocardia</taxon>
    </lineage>
</organism>
<feature type="region of interest" description="Disordered" evidence="1">
    <location>
        <begin position="1"/>
        <end position="21"/>
    </location>
</feature>
<dbReference type="InterPro" id="IPR056827">
    <property type="entry name" value="CBM87_Agd3"/>
</dbReference>
<feature type="domain" description="Agd3 CBM87" evidence="3">
    <location>
        <begin position="27"/>
        <end position="194"/>
    </location>
</feature>
<dbReference type="Pfam" id="PF25115">
    <property type="entry name" value="Agd3_CE"/>
    <property type="match status" value="1"/>
</dbReference>
<dbReference type="RefSeq" id="WP_379584901.1">
    <property type="nucleotide sequence ID" value="NZ_JBHSQW010000025.1"/>
</dbReference>
<evidence type="ECO:0000313" key="4">
    <source>
        <dbReference type="EMBL" id="MFC5994884.1"/>
    </source>
</evidence>
<sequence length="650" mass="70459">MTSTELAPARMRSTPGAAPAGSGVALRQLVIAADEKDLGLAAWKSILDRIGTPYDVILATSDPITPSRLVRADGVGRYQAVLLTDNALLLPDGNGNFTSALTAEGWNALWEYERNFKVRQVSLKSSPGTFPEDNCLRPGTDGPVAADPVMATLTDLGSTIFDYLKPGARIPIQNSYLYRTQFAQPCNAQPLLTLGTDVLGFVSTATDGRERAGLTFSMGENQIVTDLLGYGLLRWATRGVFLGEHRHWMNVDVDDWFASTLRGSPDGSAGTFRLSGSDAASVGRQQAALRERYPLVGDFTLNIAFNGAHLNSQAPAQCDSANTPDALSSYSRCLAREFRWINHTFSHPAMNDTPYDENRTQIEKNLEAASSVGLPVPATVLKTPEYSGLGVFNADPRSLSSPTDHGLNKSNTTLLTAAKDAGVKYLHGNMSFASHRPPCFNCGTYHPLQPDLFIVPDWPTNIAFEATTPEEQVHLYNMVYGANGGAADHADHDLTYDEILDAESNIALRHAMSGSVYTHTLHQGNLHEYASGRSLMFDWLNAVLAKYSSYYDVPLKNPDWPALASYVQARSSHFAELAGGHDAVWNRVTGAISYTPTGDNSLFFTGVAAEQPTGADRNRIQEAEMYGSDSIARVAVTAADEVTLFARPRP</sequence>
<reference evidence="5" key="1">
    <citation type="journal article" date="2019" name="Int. J. Syst. Evol. Microbiol.">
        <title>The Global Catalogue of Microorganisms (GCM) 10K type strain sequencing project: providing services to taxonomists for standard genome sequencing and annotation.</title>
        <authorList>
            <consortium name="The Broad Institute Genomics Platform"/>
            <consortium name="The Broad Institute Genome Sequencing Center for Infectious Disease"/>
            <person name="Wu L."/>
            <person name="Ma J."/>
        </authorList>
    </citation>
    <scope>NUCLEOTIDE SEQUENCE [LARGE SCALE GENOMIC DNA]</scope>
    <source>
        <strain evidence="5">CCM 8391</strain>
    </source>
</reference>
<feature type="domain" description="Agd3 deacetylase" evidence="2">
    <location>
        <begin position="335"/>
        <end position="558"/>
    </location>
</feature>
<evidence type="ECO:0008006" key="6">
    <source>
        <dbReference type="Google" id="ProtNLM"/>
    </source>
</evidence>
<dbReference type="Gene3D" id="3.20.20.370">
    <property type="entry name" value="Glycoside hydrolase/deacetylase"/>
    <property type="match status" value="1"/>
</dbReference>
<dbReference type="Pfam" id="PF25116">
    <property type="entry name" value="CBM87_Agd3"/>
    <property type="match status" value="1"/>
</dbReference>
<dbReference type="InterPro" id="IPR056826">
    <property type="entry name" value="Agd3_CE"/>
</dbReference>
<evidence type="ECO:0000313" key="5">
    <source>
        <dbReference type="Proteomes" id="UP001596302"/>
    </source>
</evidence>
<dbReference type="SUPFAM" id="SSF88713">
    <property type="entry name" value="Glycoside hydrolase/deacetylase"/>
    <property type="match status" value="1"/>
</dbReference>
<proteinExistence type="predicted"/>
<accession>A0ABW1J334</accession>
<dbReference type="EMBL" id="JBHSQW010000025">
    <property type="protein sequence ID" value="MFC5994884.1"/>
    <property type="molecule type" value="Genomic_DNA"/>
</dbReference>
<comment type="caution">
    <text evidence="4">The sequence shown here is derived from an EMBL/GenBank/DDBJ whole genome shotgun (WGS) entry which is preliminary data.</text>
</comment>
<dbReference type="InterPro" id="IPR011330">
    <property type="entry name" value="Glyco_hydro/deAcase_b/a-brl"/>
</dbReference>
<evidence type="ECO:0000259" key="3">
    <source>
        <dbReference type="Pfam" id="PF25116"/>
    </source>
</evidence>
<dbReference type="Proteomes" id="UP001596302">
    <property type="component" value="Unassembled WGS sequence"/>
</dbReference>
<protein>
    <recommendedName>
        <fullName evidence="6">Polysaccharide deacetylase</fullName>
    </recommendedName>
</protein>